<organism evidence="2">
    <name type="scientific">marine sediment metagenome</name>
    <dbReference type="NCBI Taxonomy" id="412755"/>
    <lineage>
        <taxon>unclassified sequences</taxon>
        <taxon>metagenomes</taxon>
        <taxon>ecological metagenomes</taxon>
    </lineage>
</organism>
<reference evidence="2" key="1">
    <citation type="journal article" date="2015" name="Nature">
        <title>Complex archaea that bridge the gap between prokaryotes and eukaryotes.</title>
        <authorList>
            <person name="Spang A."/>
            <person name="Saw J.H."/>
            <person name="Jorgensen S.L."/>
            <person name="Zaremba-Niedzwiedzka K."/>
            <person name="Martijn J."/>
            <person name="Lind A.E."/>
            <person name="van Eijk R."/>
            <person name="Schleper C."/>
            <person name="Guy L."/>
            <person name="Ettema T.J."/>
        </authorList>
    </citation>
    <scope>NUCLEOTIDE SEQUENCE</scope>
</reference>
<name>A0A0F9A2N5_9ZZZZ</name>
<gene>
    <name evidence="2" type="ORF">LCGC14_2703570</name>
</gene>
<accession>A0A0F9A2N5</accession>
<keyword evidence="1" id="KW-0175">Coiled coil</keyword>
<sequence>MSTNLQNATDFMVRVQERAEVLHRELAKHEGARENVAKSLAEAEARVQETGDETEILDVVLKLLVDMGGDFQRNFQHSLAGLVSE</sequence>
<evidence type="ECO:0000313" key="2">
    <source>
        <dbReference type="EMBL" id="KKK92370.1"/>
    </source>
</evidence>
<protein>
    <submittedName>
        <fullName evidence="2">Uncharacterized protein</fullName>
    </submittedName>
</protein>
<comment type="caution">
    <text evidence="2">The sequence shown here is derived from an EMBL/GenBank/DDBJ whole genome shotgun (WGS) entry which is preliminary data.</text>
</comment>
<feature type="non-terminal residue" evidence="2">
    <location>
        <position position="85"/>
    </location>
</feature>
<dbReference type="EMBL" id="LAZR01048240">
    <property type="protein sequence ID" value="KKK92370.1"/>
    <property type="molecule type" value="Genomic_DNA"/>
</dbReference>
<proteinExistence type="predicted"/>
<feature type="coiled-coil region" evidence="1">
    <location>
        <begin position="12"/>
        <end position="53"/>
    </location>
</feature>
<dbReference type="AlphaFoldDB" id="A0A0F9A2N5"/>
<evidence type="ECO:0000256" key="1">
    <source>
        <dbReference type="SAM" id="Coils"/>
    </source>
</evidence>